<evidence type="ECO:0000256" key="1">
    <source>
        <dbReference type="ARBA" id="ARBA00001964"/>
    </source>
</evidence>
<accession>A0A0F9BMD7</accession>
<dbReference type="AlphaFoldDB" id="A0A0F9BMD7"/>
<dbReference type="InterPro" id="IPR001017">
    <property type="entry name" value="DH_E1"/>
</dbReference>
<proteinExistence type="predicted"/>
<comment type="cofactor">
    <cofactor evidence="1">
        <name>thiamine diphosphate</name>
        <dbReference type="ChEBI" id="CHEBI:58937"/>
    </cofactor>
</comment>
<comment type="caution">
    <text evidence="5">The sequence shown here is derived from an EMBL/GenBank/DDBJ whole genome shotgun (WGS) entry which is preliminary data.</text>
</comment>
<gene>
    <name evidence="5" type="ORF">LCGC14_2772300</name>
</gene>
<feature type="domain" description="Dehydrogenase E1 component" evidence="4">
    <location>
        <begin position="2"/>
        <end position="63"/>
    </location>
</feature>
<sequence>PIVYRDKEEVDEWKKKDPILNFTKYLLEQHILNKEEFDRIASQAQKEINEAVEFAKKSPFPDIDDAEKYVYYP</sequence>
<dbReference type="EMBL" id="LAZR01051262">
    <property type="protein sequence ID" value="KKK85536.1"/>
    <property type="molecule type" value="Genomic_DNA"/>
</dbReference>
<dbReference type="PANTHER" id="PTHR11516:SF41">
    <property type="entry name" value="3-METHYL-2-OXOBUTANOATE DEHYDROGENASE SUBUNIT ALPHA"/>
    <property type="match status" value="1"/>
</dbReference>
<name>A0A0F9BMD7_9ZZZZ</name>
<dbReference type="Pfam" id="PF00676">
    <property type="entry name" value="E1_dh"/>
    <property type="match status" value="1"/>
</dbReference>
<dbReference type="PANTHER" id="PTHR11516">
    <property type="entry name" value="PYRUVATE DEHYDROGENASE E1 COMPONENT, ALPHA SUBUNIT BACTERIAL AND ORGANELLAR"/>
    <property type="match status" value="1"/>
</dbReference>
<evidence type="ECO:0000259" key="4">
    <source>
        <dbReference type="Pfam" id="PF00676"/>
    </source>
</evidence>
<evidence type="ECO:0000313" key="5">
    <source>
        <dbReference type="EMBL" id="KKK85536.1"/>
    </source>
</evidence>
<organism evidence="5">
    <name type="scientific">marine sediment metagenome</name>
    <dbReference type="NCBI Taxonomy" id="412755"/>
    <lineage>
        <taxon>unclassified sequences</taxon>
        <taxon>metagenomes</taxon>
        <taxon>ecological metagenomes</taxon>
    </lineage>
</organism>
<protein>
    <recommendedName>
        <fullName evidence="4">Dehydrogenase E1 component domain-containing protein</fullName>
    </recommendedName>
</protein>
<dbReference type="GO" id="GO:0004739">
    <property type="term" value="F:pyruvate dehydrogenase (acetyl-transferring) activity"/>
    <property type="evidence" value="ECO:0007669"/>
    <property type="project" value="TreeGrafter"/>
</dbReference>
<evidence type="ECO:0000256" key="2">
    <source>
        <dbReference type="ARBA" id="ARBA00023002"/>
    </source>
</evidence>
<evidence type="ECO:0000256" key="3">
    <source>
        <dbReference type="ARBA" id="ARBA00023052"/>
    </source>
</evidence>
<dbReference type="Gene3D" id="3.40.50.970">
    <property type="match status" value="1"/>
</dbReference>
<dbReference type="SUPFAM" id="SSF52518">
    <property type="entry name" value="Thiamin diphosphate-binding fold (THDP-binding)"/>
    <property type="match status" value="1"/>
</dbReference>
<keyword evidence="3" id="KW-0786">Thiamine pyrophosphate</keyword>
<reference evidence="5" key="1">
    <citation type="journal article" date="2015" name="Nature">
        <title>Complex archaea that bridge the gap between prokaryotes and eukaryotes.</title>
        <authorList>
            <person name="Spang A."/>
            <person name="Saw J.H."/>
            <person name="Jorgensen S.L."/>
            <person name="Zaremba-Niedzwiedzka K."/>
            <person name="Martijn J."/>
            <person name="Lind A.E."/>
            <person name="van Eijk R."/>
            <person name="Schleper C."/>
            <person name="Guy L."/>
            <person name="Ettema T.J."/>
        </authorList>
    </citation>
    <scope>NUCLEOTIDE SEQUENCE</scope>
</reference>
<feature type="non-terminal residue" evidence="5">
    <location>
        <position position="1"/>
    </location>
</feature>
<keyword evidence="2" id="KW-0560">Oxidoreductase</keyword>
<dbReference type="GO" id="GO:0006086">
    <property type="term" value="P:pyruvate decarboxylation to acetyl-CoA"/>
    <property type="evidence" value="ECO:0007669"/>
    <property type="project" value="TreeGrafter"/>
</dbReference>
<dbReference type="InterPro" id="IPR029061">
    <property type="entry name" value="THDP-binding"/>
</dbReference>
<dbReference type="InterPro" id="IPR050642">
    <property type="entry name" value="PDH_E1_Alpha_Subunit"/>
</dbReference>